<dbReference type="EMBL" id="FMZP01000014">
    <property type="protein sequence ID" value="SDD15503.1"/>
    <property type="molecule type" value="Genomic_DNA"/>
</dbReference>
<accession>A0A1I0D3G8</accession>
<dbReference type="Pfam" id="PF24397">
    <property type="entry name" value="VNG_1110C"/>
    <property type="match status" value="1"/>
</dbReference>
<name>A0A1I0D3G8_9EURY</name>
<proteinExistence type="predicted"/>
<dbReference type="OrthoDB" id="268322at2157"/>
<dbReference type="EMBL" id="FOIC01000005">
    <property type="protein sequence ID" value="SET26675.1"/>
    <property type="molecule type" value="Genomic_DNA"/>
</dbReference>
<evidence type="ECO:0000313" key="2">
    <source>
        <dbReference type="EMBL" id="SET26675.1"/>
    </source>
</evidence>
<sequence length="67" mass="7409">MPDASQLRDSTQIVLPRETLVGLETQLDDVCTVSVFAEGEDHCRIVGSPVEIKRATEFLTRHGVSVR</sequence>
<reference evidence="3 4" key="1">
    <citation type="submission" date="2016-10" db="EMBL/GenBank/DDBJ databases">
        <authorList>
            <person name="Varghese N."/>
            <person name="Submissions S."/>
        </authorList>
    </citation>
    <scope>NUCLEOTIDE SEQUENCE [LARGE SCALE GENOMIC DNA]</scope>
    <source>
        <strain evidence="1 4">CDM_1</strain>
        <strain evidence="3">CDM_6</strain>
    </source>
</reference>
<gene>
    <name evidence="2" type="ORF">SAMN04488694_1056</name>
    <name evidence="1" type="ORF">SAMN05192552_10146</name>
</gene>
<reference evidence="2" key="2">
    <citation type="submission" date="2016-10" db="EMBL/GenBank/DDBJ databases">
        <authorList>
            <person name="de Groot N.N."/>
        </authorList>
    </citation>
    <scope>NUCLEOTIDE SEQUENCE [LARGE SCALE GENOMIC DNA]</scope>
    <source>
        <strain evidence="2">CDM_6</strain>
    </source>
</reference>
<dbReference type="AlphaFoldDB" id="A0A1I0D3G8"/>
<dbReference type="Proteomes" id="UP000324021">
    <property type="component" value="Unassembled WGS sequence"/>
</dbReference>
<dbReference type="RefSeq" id="WP_092931310.1">
    <property type="nucleotide sequence ID" value="NZ_FMZP01000014.1"/>
</dbReference>
<protein>
    <submittedName>
        <fullName evidence="2">Uncharacterized protein</fullName>
    </submittedName>
</protein>
<keyword evidence="3" id="KW-1185">Reference proteome</keyword>
<organism evidence="2 3">
    <name type="scientific">Natrinema hispanicum</name>
    <dbReference type="NCBI Taxonomy" id="392421"/>
    <lineage>
        <taxon>Archaea</taxon>
        <taxon>Methanobacteriati</taxon>
        <taxon>Methanobacteriota</taxon>
        <taxon>Stenosarchaea group</taxon>
        <taxon>Halobacteria</taxon>
        <taxon>Halobacteriales</taxon>
        <taxon>Natrialbaceae</taxon>
        <taxon>Natrinema</taxon>
    </lineage>
</organism>
<evidence type="ECO:0000313" key="4">
    <source>
        <dbReference type="Proteomes" id="UP000324021"/>
    </source>
</evidence>
<evidence type="ECO:0000313" key="3">
    <source>
        <dbReference type="Proteomes" id="UP000199320"/>
    </source>
</evidence>
<dbReference type="InterPro" id="IPR056231">
    <property type="entry name" value="VNG_1110C-like"/>
</dbReference>
<evidence type="ECO:0000313" key="1">
    <source>
        <dbReference type="EMBL" id="SDD15503.1"/>
    </source>
</evidence>
<dbReference type="Proteomes" id="UP000199320">
    <property type="component" value="Unassembled WGS sequence"/>
</dbReference>